<accession>A0ACC0JCV8</accession>
<dbReference type="Proteomes" id="UP001064048">
    <property type="component" value="Chromosome 16"/>
</dbReference>
<protein>
    <submittedName>
        <fullName evidence="1">Uncharacterized protein</fullName>
    </submittedName>
</protein>
<evidence type="ECO:0000313" key="1">
    <source>
        <dbReference type="EMBL" id="KAI8421906.1"/>
    </source>
</evidence>
<reference evidence="1 2" key="1">
    <citation type="journal article" date="2022" name="Genome Biol. Evol.">
        <title>The Spruce Budworm Genome: Reconstructing the Evolutionary History of Antifreeze Proteins.</title>
        <authorList>
            <person name="Beliveau C."/>
            <person name="Gagne P."/>
            <person name="Picq S."/>
            <person name="Vernygora O."/>
            <person name="Keeling C.I."/>
            <person name="Pinkney K."/>
            <person name="Doucet D."/>
            <person name="Wen F."/>
            <person name="Johnston J.S."/>
            <person name="Maaroufi H."/>
            <person name="Boyle B."/>
            <person name="Laroche J."/>
            <person name="Dewar K."/>
            <person name="Juretic N."/>
            <person name="Blackburn G."/>
            <person name="Nisole A."/>
            <person name="Brunet B."/>
            <person name="Brandao M."/>
            <person name="Lumley L."/>
            <person name="Duan J."/>
            <person name="Quan G."/>
            <person name="Lucarotti C.J."/>
            <person name="Roe A.D."/>
            <person name="Sperling F.A.H."/>
            <person name="Levesque R.C."/>
            <person name="Cusson M."/>
        </authorList>
    </citation>
    <scope>NUCLEOTIDE SEQUENCE [LARGE SCALE GENOMIC DNA]</scope>
    <source>
        <strain evidence="1">Glfc:IPQL:Cfum</strain>
    </source>
</reference>
<proteinExistence type="predicted"/>
<dbReference type="EMBL" id="CM046116">
    <property type="protein sequence ID" value="KAI8421906.1"/>
    <property type="molecule type" value="Genomic_DNA"/>
</dbReference>
<sequence>SCGQCRGAQDRAAAAARECARLTDALRDARDQLELMEGLWFANYSENVYLPLLGARDNLTDSDSGCVSPGSRIKDSASPELKRMDSGYKSPAPSSPHPRRHLTTPHDDFKEDFAKAQVLADILDRTSETSDSLKSNPVKDHLEQMILNAGSVEDRNCLEQVLMLLYNLQTLSSSVSEDECYQIKPKRICDLKSKLESDIPSHKIQKAIATVTPYQQKGYKCESLESLCSDERKPSNVLQESGIFEGSETETRSTQTDVNDSFECSGELNTEIQRLNSIREKLERQGVRNRTLNSKEEGDGLECKCVKLGKKHKQYYERRLKFLEGKISIYEAAQDVKEAKLAQRLQTEYILENRIQELELQLSELQDKYERLEEECCELEEIENDTRLHWQQLEMDYELCSAQLRDMTEQRECSRAQAERLMAELTKKECALKQKESELRTRLSKLERAVPALIAWNVVKTLGALMAEKRNVQKQTEKITNTLEKRVKELEEELETTRCQIRATKCACGTKQGRLQDKIEDLEQKIQIEKESKKVKKLETERDMVKKCFEPIKKKLREIEESESGLKIALEKSERDSRHFRCLNQELETKVSKAETDLQKSDANFRTAEAAFKKELDKLRKLNRQLDTDLKTQREATKRTEVKFAGDFETLRKELNRTCKSQQDLEVTNSELKEEVESLEKQLALTQKALTQCKRKCEEKIKTLSHELSIKTEELEELRSETMRQSFHASRIELKPDRNEYVDEGYSIYTAVPKKTDYDRMHHSMSYITSDSRCSCPSMRSQLVGQLIEDLFDRIHNTVDDDLTRVCKEITPVTGRDMSAETKAKITNYLLMAISKELVRSIGDADAKTDTEEWQRAVSSMAYSAPYAGDARGDFGSLRLEGNAGVLHGAARLASVSCACAAARLCAAVPEIADGVKVCQEEVLDHGDVKIMEEQLANAIESIVGVDTITDISKETKTTMKVIEPSKIEAMDPVKVPSTQNTATLVKNWGTTESLPAAPAIHNISKENIARIMTELEEQKSTMKGLTKSMGSTTLQSALGSTELQSLNICSLHFRSKDLVDHKDGKRLKRDAVPVYNNTDEVVETDDDSCDEDEEDNRNLLMLKNRLTSSSNHESSSTQIQDDTESDDEHVQKFEMRIKVMGMRLKRREEKVYYLKTVLNMIKKTFKGTDMEYKLSCELENISKFSESIKSRGKNKRPITTESLVDDCVIDDEESSGDENGTFYEVALSPNLKPQNRVQIVNEMQKFWIFGDALHIDIVLFQQYKNTFREQFGIAPVIPETIEKLKELKRIICQSYGSSDTRLENTSSYDTARGKSKVNLIENSSDEAQWQNVENTNDLHKFIPRKQVTNVPSRQEEIPDREKNLAVNGEEEKIMSSEKVNVLSSTEEKLMLTKEVKIVTSLEDDMVPTKEVQDTEERIDDIAMIPSGVKRNYDIVEEDLNNLNKKEIEIIDEHLPENRSLLEDLKKVLRRNQVLKHKKERSLDLMYLYEIAKRQHLPLDEEYLHNNVLSREELDEIKEMILKKSVSSIHGVSRRKVKNRNTQGDGKDSEVCEISNSLIMELMREDKVANK</sequence>
<evidence type="ECO:0000313" key="2">
    <source>
        <dbReference type="Proteomes" id="UP001064048"/>
    </source>
</evidence>
<name>A0ACC0JCV8_CHOFU</name>
<gene>
    <name evidence="1" type="ORF">MSG28_009832</name>
</gene>
<comment type="caution">
    <text evidence="1">The sequence shown here is derived from an EMBL/GenBank/DDBJ whole genome shotgun (WGS) entry which is preliminary data.</text>
</comment>
<keyword evidence="2" id="KW-1185">Reference proteome</keyword>
<feature type="non-terminal residue" evidence="1">
    <location>
        <position position="1"/>
    </location>
</feature>
<organism evidence="1 2">
    <name type="scientific">Choristoneura fumiferana</name>
    <name type="common">Spruce budworm moth</name>
    <name type="synonym">Archips fumiferana</name>
    <dbReference type="NCBI Taxonomy" id="7141"/>
    <lineage>
        <taxon>Eukaryota</taxon>
        <taxon>Metazoa</taxon>
        <taxon>Ecdysozoa</taxon>
        <taxon>Arthropoda</taxon>
        <taxon>Hexapoda</taxon>
        <taxon>Insecta</taxon>
        <taxon>Pterygota</taxon>
        <taxon>Neoptera</taxon>
        <taxon>Endopterygota</taxon>
        <taxon>Lepidoptera</taxon>
        <taxon>Glossata</taxon>
        <taxon>Ditrysia</taxon>
        <taxon>Tortricoidea</taxon>
        <taxon>Tortricidae</taxon>
        <taxon>Tortricinae</taxon>
        <taxon>Choristoneura</taxon>
    </lineage>
</organism>